<dbReference type="Gene3D" id="3.40.50.1240">
    <property type="entry name" value="Phosphoglycerate mutase-like"/>
    <property type="match status" value="1"/>
</dbReference>
<accession>A0A1B6MPS7</accession>
<dbReference type="EMBL" id="GEBQ01002086">
    <property type="protein sequence ID" value="JAT37891.1"/>
    <property type="molecule type" value="Transcribed_RNA"/>
</dbReference>
<evidence type="ECO:0000256" key="5">
    <source>
        <dbReference type="ARBA" id="ARBA00041499"/>
    </source>
</evidence>
<feature type="non-terminal residue" evidence="6">
    <location>
        <position position="1"/>
    </location>
</feature>
<comment type="similarity">
    <text evidence="1">Belongs to the histidine acid phosphatase family.</text>
</comment>
<evidence type="ECO:0000256" key="3">
    <source>
        <dbReference type="ARBA" id="ARBA00036311"/>
    </source>
</evidence>
<gene>
    <name evidence="6" type="ORF">g.7566</name>
</gene>
<dbReference type="Pfam" id="PF00328">
    <property type="entry name" value="His_Phos_2"/>
    <property type="match status" value="1"/>
</dbReference>
<keyword evidence="2" id="KW-0378">Hydrolase</keyword>
<organism evidence="6">
    <name type="scientific">Graphocephala atropunctata</name>
    <dbReference type="NCBI Taxonomy" id="36148"/>
    <lineage>
        <taxon>Eukaryota</taxon>
        <taxon>Metazoa</taxon>
        <taxon>Ecdysozoa</taxon>
        <taxon>Arthropoda</taxon>
        <taxon>Hexapoda</taxon>
        <taxon>Insecta</taxon>
        <taxon>Pterygota</taxon>
        <taxon>Neoptera</taxon>
        <taxon>Paraneoptera</taxon>
        <taxon>Hemiptera</taxon>
        <taxon>Auchenorrhyncha</taxon>
        <taxon>Membracoidea</taxon>
        <taxon>Cicadellidae</taxon>
        <taxon>Cicadellinae</taxon>
        <taxon>Cicadellini</taxon>
        <taxon>Graphocephala</taxon>
    </lineage>
</organism>
<evidence type="ECO:0000256" key="2">
    <source>
        <dbReference type="ARBA" id="ARBA00022801"/>
    </source>
</evidence>
<dbReference type="PANTHER" id="PTHR11567">
    <property type="entry name" value="ACID PHOSPHATASE-RELATED"/>
    <property type="match status" value="1"/>
</dbReference>
<sequence>GFQLGNEDLLSQPVPIFPNLLDYSQTVISNGNPTCQRFKEAQRKSLMKFEKDYNSTLTSFLDYVLPYTGIDETQMLKDFGPLYKEHILLLVWESFTPAVKAGLPLPDWASPIYPEPITYLTKRLLYEAAVGSFDQIKYLNGRMFQEMVGLMQSKANHTMNPDRRMYYYSGHDCTIMNLMIMLGSVEAEVGFVRTGSALIYELHRDPSSGNFYIQVLYIDGASPTLEPLQFNIPGCNSPCDFRQLLNITEKYYNITDWEEECR</sequence>
<protein>
    <recommendedName>
        <fullName evidence="4">2-phosphoxylose phosphatase 1</fullName>
    </recommendedName>
    <alternativeName>
        <fullName evidence="5">Acid phosphatase-like protein 2</fullName>
    </alternativeName>
</protein>
<dbReference type="GO" id="GO:0016791">
    <property type="term" value="F:phosphatase activity"/>
    <property type="evidence" value="ECO:0007669"/>
    <property type="project" value="UniProtKB-ARBA"/>
</dbReference>
<dbReference type="InterPro" id="IPR000560">
    <property type="entry name" value="His_Pase_clade-2"/>
</dbReference>
<evidence type="ECO:0000256" key="4">
    <source>
        <dbReference type="ARBA" id="ARBA00040357"/>
    </source>
</evidence>
<feature type="non-terminal residue" evidence="6">
    <location>
        <position position="262"/>
    </location>
</feature>
<dbReference type="SUPFAM" id="SSF53254">
    <property type="entry name" value="Phosphoglycerate mutase-like"/>
    <property type="match status" value="1"/>
</dbReference>
<dbReference type="InterPro" id="IPR029033">
    <property type="entry name" value="His_PPase_superfam"/>
</dbReference>
<evidence type="ECO:0000313" key="6">
    <source>
        <dbReference type="EMBL" id="JAT37891.1"/>
    </source>
</evidence>
<name>A0A1B6MPS7_9HEMI</name>
<dbReference type="InterPro" id="IPR050645">
    <property type="entry name" value="Histidine_acid_phosphatase"/>
</dbReference>
<dbReference type="AlphaFoldDB" id="A0A1B6MPS7"/>
<proteinExistence type="inferred from homology"/>
<reference evidence="6" key="1">
    <citation type="submission" date="2015-11" db="EMBL/GenBank/DDBJ databases">
        <title>De novo transcriptome assembly of four potential Pierce s Disease insect vectors from Arizona vineyards.</title>
        <authorList>
            <person name="Tassone E.E."/>
        </authorList>
    </citation>
    <scope>NUCLEOTIDE SEQUENCE</scope>
</reference>
<evidence type="ECO:0000256" key="1">
    <source>
        <dbReference type="ARBA" id="ARBA00005375"/>
    </source>
</evidence>
<dbReference type="PANTHER" id="PTHR11567:SF110">
    <property type="entry name" value="2-PHOSPHOXYLOSE PHOSPHATASE 1"/>
    <property type="match status" value="1"/>
</dbReference>
<comment type="catalytic activity">
    <reaction evidence="3">
        <text>3-O-[beta-D-GlcA-(1-&gt;3)-beta-D-Gal-(1-&gt;3)-beta-D-Gal-(1-&gt;4)-beta-D-2-O-P-Xyl]-L-seryl-[protein] + H2O = 3-O-(beta-D-GlcA-(1-&gt;3)-beta-D-Gal-(1-&gt;3)-beta-D-Gal-(1-&gt;4)-beta-D-Xyl)-L-seryl-[protein] + phosphate</text>
        <dbReference type="Rhea" id="RHEA:56512"/>
        <dbReference type="Rhea" id="RHEA-COMP:12573"/>
        <dbReference type="Rhea" id="RHEA-COMP:14559"/>
        <dbReference type="ChEBI" id="CHEBI:15377"/>
        <dbReference type="ChEBI" id="CHEBI:43474"/>
        <dbReference type="ChEBI" id="CHEBI:132093"/>
        <dbReference type="ChEBI" id="CHEBI:140495"/>
    </reaction>
</comment>